<evidence type="ECO:0000313" key="2">
    <source>
        <dbReference type="Proteomes" id="UP000559010"/>
    </source>
</evidence>
<dbReference type="EMBL" id="JABBNU010000003">
    <property type="protein sequence ID" value="NMM48098.1"/>
    <property type="molecule type" value="Genomic_DNA"/>
</dbReference>
<sequence length="376" mass="44221">MRAIFDIIVISIFIPILSFSQYKEGNGYLILKDKSQKQGIIQFKNWDSAPDSITIISNELKEKISTSDLIEFGVDNEFKFIKKNVEIDIKRRYLGKITNQRIPELREESLFLKVLIEGKASLYKFSENDLDWYFYSIDSSKIEQLIYRKYEVNSEVRELKMFQQQLNNSFSANSTFEYDYHSLKYKEYMLLNLFLDYNNTNNDLDLNLSKRTKKWHLNLVLRPGLRSSKLNEFKISNDQSNSIRIGLNTKIILPMRSERWAINLEPVYHNLEYKDLGFKYETLEFNTSFSYSIIKKKDIQLYLSAGLGTDYIIDQYFEGFNFTGATYLIGGVGSTYKNFGIELRASSRKNILSEYINYNTNITAYEVILGYTFFKN</sequence>
<name>A0A848IY54_9BACT</name>
<gene>
    <name evidence="1" type="ORF">HH304_06780</name>
</gene>
<organism evidence="1 2">
    <name type="scientific">Marinigracilibium pacificum</name>
    <dbReference type="NCBI Taxonomy" id="2729599"/>
    <lineage>
        <taxon>Bacteria</taxon>
        <taxon>Pseudomonadati</taxon>
        <taxon>Bacteroidota</taxon>
        <taxon>Cytophagia</taxon>
        <taxon>Cytophagales</taxon>
        <taxon>Flammeovirgaceae</taxon>
        <taxon>Marinigracilibium</taxon>
    </lineage>
</organism>
<dbReference type="AlphaFoldDB" id="A0A848IY54"/>
<keyword evidence="2" id="KW-1185">Reference proteome</keyword>
<evidence type="ECO:0000313" key="1">
    <source>
        <dbReference type="EMBL" id="NMM48098.1"/>
    </source>
</evidence>
<dbReference type="Proteomes" id="UP000559010">
    <property type="component" value="Unassembled WGS sequence"/>
</dbReference>
<dbReference type="RefSeq" id="WP_169679363.1">
    <property type="nucleotide sequence ID" value="NZ_JABBNU010000003.1"/>
</dbReference>
<accession>A0A848IY54</accession>
<proteinExistence type="predicted"/>
<protein>
    <submittedName>
        <fullName evidence="1">Uncharacterized protein</fullName>
    </submittedName>
</protein>
<reference evidence="1 2" key="1">
    <citation type="submission" date="2020-04" db="EMBL/GenBank/DDBJ databases">
        <title>Flammeovirgaceae bacterium KN852 isolated from deep sea.</title>
        <authorList>
            <person name="Zhang D.-C."/>
        </authorList>
    </citation>
    <scope>NUCLEOTIDE SEQUENCE [LARGE SCALE GENOMIC DNA]</scope>
    <source>
        <strain evidence="1 2">KN852</strain>
    </source>
</reference>
<comment type="caution">
    <text evidence="1">The sequence shown here is derived from an EMBL/GenBank/DDBJ whole genome shotgun (WGS) entry which is preliminary data.</text>
</comment>